<proteinExistence type="predicted"/>
<evidence type="ECO:0000256" key="2">
    <source>
        <dbReference type="ARBA" id="ARBA00023136"/>
    </source>
</evidence>
<dbReference type="CDD" id="cd07185">
    <property type="entry name" value="OmpA_C-like"/>
    <property type="match status" value="1"/>
</dbReference>
<organism evidence="8 9">
    <name type="scientific">Luteimonas aestuarii</name>
    <dbReference type="NCBI Taxonomy" id="453837"/>
    <lineage>
        <taxon>Bacteria</taxon>
        <taxon>Pseudomonadati</taxon>
        <taxon>Pseudomonadota</taxon>
        <taxon>Gammaproteobacteria</taxon>
        <taxon>Lysobacterales</taxon>
        <taxon>Lysobacteraceae</taxon>
        <taxon>Luteimonas</taxon>
    </lineage>
</organism>
<evidence type="ECO:0000256" key="3">
    <source>
        <dbReference type="ARBA" id="ARBA00023237"/>
    </source>
</evidence>
<dbReference type="InterPro" id="IPR050330">
    <property type="entry name" value="Bact_OuterMem_StrucFunc"/>
</dbReference>
<sequence>MARIATPLPTLSLVAGIALALAACGGATPSAEAGADAPGASSVDAAPAAIEHADEAATGADDAGNADAAEGFRIESVAVSDAPLGDFPYFTLPEGYHHPNRALPMRDFDRVAAWTGDRLEWVEGRVFESLVHADRRAGKGFSRIEVIRNIDHQVAEAGGVKVTDSRVPREVIKDWDEGQQRSQGRGDVYNHPAATWLVRRADRNIWIHFVASSASGSWMVIESAPFVPTATLLPSSALKQQLDADGRVAIQVNFATDRAEILPESQPQIEQVLALLRQDDALSLSVEGHTDDTGTAARNRTLSQARAQAVVDALVAEGIGADRLSASGHGPDTPVADNATEAGRAQNRRVELVRR</sequence>
<protein>
    <submittedName>
        <fullName evidence="8">OmpA family protein</fullName>
    </submittedName>
</protein>
<gene>
    <name evidence="8" type="ORF">E2F46_11885</name>
</gene>
<evidence type="ECO:0000256" key="5">
    <source>
        <dbReference type="SAM" id="MobiDB-lite"/>
    </source>
</evidence>
<dbReference type="InterPro" id="IPR006665">
    <property type="entry name" value="OmpA-like"/>
</dbReference>
<evidence type="ECO:0000259" key="7">
    <source>
        <dbReference type="PROSITE" id="PS51123"/>
    </source>
</evidence>
<dbReference type="EMBL" id="SMTF01000010">
    <property type="protein sequence ID" value="TDK23064.1"/>
    <property type="molecule type" value="Genomic_DNA"/>
</dbReference>
<evidence type="ECO:0000313" key="9">
    <source>
        <dbReference type="Proteomes" id="UP000294796"/>
    </source>
</evidence>
<feature type="signal peptide" evidence="6">
    <location>
        <begin position="1"/>
        <end position="22"/>
    </location>
</feature>
<keyword evidence="9" id="KW-1185">Reference proteome</keyword>
<dbReference type="PRINTS" id="PR01021">
    <property type="entry name" value="OMPADOMAIN"/>
</dbReference>
<dbReference type="PROSITE" id="PS51257">
    <property type="entry name" value="PROKAR_LIPOPROTEIN"/>
    <property type="match status" value="1"/>
</dbReference>
<dbReference type="InterPro" id="IPR036737">
    <property type="entry name" value="OmpA-like_sf"/>
</dbReference>
<feature type="chain" id="PRO_5020312877" evidence="6">
    <location>
        <begin position="23"/>
        <end position="355"/>
    </location>
</feature>
<keyword evidence="2 4" id="KW-0472">Membrane</keyword>
<dbReference type="SUPFAM" id="SSF103088">
    <property type="entry name" value="OmpA-like"/>
    <property type="match status" value="1"/>
</dbReference>
<dbReference type="AlphaFoldDB" id="A0A4R5TSE8"/>
<keyword evidence="3" id="KW-0998">Cell outer membrane</keyword>
<dbReference type="InterPro" id="IPR006664">
    <property type="entry name" value="OMP_bac"/>
</dbReference>
<evidence type="ECO:0000256" key="4">
    <source>
        <dbReference type="PROSITE-ProRule" id="PRU00473"/>
    </source>
</evidence>
<accession>A0A4R5TSE8</accession>
<evidence type="ECO:0000256" key="6">
    <source>
        <dbReference type="SAM" id="SignalP"/>
    </source>
</evidence>
<evidence type="ECO:0000313" key="8">
    <source>
        <dbReference type="EMBL" id="TDK23064.1"/>
    </source>
</evidence>
<evidence type="ECO:0000256" key="1">
    <source>
        <dbReference type="ARBA" id="ARBA00004442"/>
    </source>
</evidence>
<dbReference type="Pfam" id="PF00691">
    <property type="entry name" value="OmpA"/>
    <property type="match status" value="1"/>
</dbReference>
<feature type="region of interest" description="Disordered" evidence="5">
    <location>
        <begin position="323"/>
        <end position="355"/>
    </location>
</feature>
<dbReference type="Gene3D" id="3.30.1330.60">
    <property type="entry name" value="OmpA-like domain"/>
    <property type="match status" value="1"/>
</dbReference>
<keyword evidence="6" id="KW-0732">Signal</keyword>
<dbReference type="GO" id="GO:0009279">
    <property type="term" value="C:cell outer membrane"/>
    <property type="evidence" value="ECO:0007669"/>
    <property type="project" value="UniProtKB-SubCell"/>
</dbReference>
<reference evidence="8 9" key="1">
    <citation type="submission" date="2019-03" db="EMBL/GenBank/DDBJ databases">
        <title>Luteimonas zhaokaii sp.nov., isolated from the rectal contents of Plateau pika in Yushu, Qinghai Province, China.</title>
        <authorList>
            <person name="Zhang G."/>
        </authorList>
    </citation>
    <scope>NUCLEOTIDE SEQUENCE [LARGE SCALE GENOMIC DNA]</scope>
    <source>
        <strain evidence="8 9">B9</strain>
    </source>
</reference>
<name>A0A4R5TSE8_9GAMM</name>
<dbReference type="OrthoDB" id="9792021at2"/>
<comment type="caution">
    <text evidence="8">The sequence shown here is derived from an EMBL/GenBank/DDBJ whole genome shotgun (WGS) entry which is preliminary data.</text>
</comment>
<feature type="domain" description="OmpA-like" evidence="7">
    <location>
        <begin position="241"/>
        <end position="355"/>
    </location>
</feature>
<dbReference type="PANTHER" id="PTHR30329">
    <property type="entry name" value="STATOR ELEMENT OF FLAGELLAR MOTOR COMPLEX"/>
    <property type="match status" value="1"/>
</dbReference>
<comment type="subcellular location">
    <subcellularLocation>
        <location evidence="1">Cell outer membrane</location>
    </subcellularLocation>
</comment>
<dbReference type="Proteomes" id="UP000294796">
    <property type="component" value="Unassembled WGS sequence"/>
</dbReference>
<dbReference type="RefSeq" id="WP_133322308.1">
    <property type="nucleotide sequence ID" value="NZ_SMTF01000010.1"/>
</dbReference>
<dbReference type="PANTHER" id="PTHR30329:SF21">
    <property type="entry name" value="LIPOPROTEIN YIAD-RELATED"/>
    <property type="match status" value="1"/>
</dbReference>
<dbReference type="PROSITE" id="PS51123">
    <property type="entry name" value="OMPA_2"/>
    <property type="match status" value="1"/>
</dbReference>